<organism evidence="1 2">
    <name type="scientific">Hydra vulgaris</name>
    <name type="common">Hydra</name>
    <name type="synonym">Hydra attenuata</name>
    <dbReference type="NCBI Taxonomy" id="6087"/>
    <lineage>
        <taxon>Eukaryota</taxon>
        <taxon>Metazoa</taxon>
        <taxon>Cnidaria</taxon>
        <taxon>Hydrozoa</taxon>
        <taxon>Hydroidolina</taxon>
        <taxon>Anthoathecata</taxon>
        <taxon>Aplanulata</taxon>
        <taxon>Hydridae</taxon>
        <taxon>Hydra</taxon>
    </lineage>
</organism>
<accession>A0ABM4DML0</accession>
<reference evidence="2" key="1">
    <citation type="submission" date="2025-08" db="UniProtKB">
        <authorList>
            <consortium name="RefSeq"/>
        </authorList>
    </citation>
    <scope>IDENTIFICATION</scope>
</reference>
<proteinExistence type="predicted"/>
<evidence type="ECO:0000313" key="2">
    <source>
        <dbReference type="RefSeq" id="XP_065675775.1"/>
    </source>
</evidence>
<name>A0ABM4DML0_HYDVU</name>
<protein>
    <submittedName>
        <fullName evidence="2">Uncharacterized protein LOC136091982</fullName>
    </submittedName>
</protein>
<keyword evidence="1" id="KW-1185">Reference proteome</keyword>
<dbReference type="RefSeq" id="XP_065675775.1">
    <property type="nucleotide sequence ID" value="XM_065819703.1"/>
</dbReference>
<dbReference type="GeneID" id="136091982"/>
<sequence length="221" mass="25980">MTFKDYITTFYGKKIYDDTKKLQDLKIRNANSKNQLVFLQKCLSNNITPKSFKIKTPIHTKKAKNIMKEYSKKLLIHARNEAKHRLYSSKKLINELNIFLQTKVRLHDYELINSITNKSKNYHYIKKKTEMKEKYYKLQISPIIKNTFDPPNQDIKPAILNLTNVTLDKLTTELLNLGPNFVPLQKKIPYMDIITNIETCALQLEKLKKPTQAETLRQNCS</sequence>
<gene>
    <name evidence="2" type="primary">LOC136091982</name>
</gene>
<dbReference type="Proteomes" id="UP001652625">
    <property type="component" value="Chromosome 15"/>
</dbReference>
<evidence type="ECO:0000313" key="1">
    <source>
        <dbReference type="Proteomes" id="UP001652625"/>
    </source>
</evidence>